<evidence type="ECO:0008006" key="3">
    <source>
        <dbReference type="Google" id="ProtNLM"/>
    </source>
</evidence>
<evidence type="ECO:0000313" key="2">
    <source>
        <dbReference type="Proteomes" id="UP000001296"/>
    </source>
</evidence>
<proteinExistence type="predicted"/>
<organism evidence="1 2">
    <name type="scientific">Winmispira thermophila (strain ATCC 49972 / DSM 6192 / RI 19.B1)</name>
    <name type="common">Spirochaeta thermophila</name>
    <dbReference type="NCBI Taxonomy" id="665571"/>
    <lineage>
        <taxon>Bacteria</taxon>
        <taxon>Pseudomonadati</taxon>
        <taxon>Spirochaetota</taxon>
        <taxon>Spirochaetia</taxon>
        <taxon>Winmispirales</taxon>
        <taxon>Winmispiraceae</taxon>
        <taxon>Winmispira</taxon>
    </lineage>
</organism>
<dbReference type="EMBL" id="CP001698">
    <property type="protein sequence ID" value="ADN01937.1"/>
    <property type="molecule type" value="Genomic_DNA"/>
</dbReference>
<name>E0RSF0_WINT6</name>
<dbReference type="KEGG" id="sta:STHERM_c09910"/>
<dbReference type="PaxDb" id="665571-STHERM_c09910"/>
<dbReference type="NCBIfam" id="NF047328">
    <property type="entry name" value="OMP_TP0733"/>
    <property type="match status" value="1"/>
</dbReference>
<reference key="1">
    <citation type="submission" date="2009-08" db="EMBL/GenBank/DDBJ databases">
        <title>The genome sequence of Spirochaeta thermophila DSM6192.</title>
        <authorList>
            <person name="Angelov A."/>
            <person name="Mientus M."/>
            <person name="Wittenberg S."/>
            <person name="Lehmann R."/>
            <person name="Liesegang H."/>
            <person name="Daniel R."/>
            <person name="Liebl W."/>
        </authorList>
    </citation>
    <scope>NUCLEOTIDE SEQUENCE</scope>
    <source>
        <strain>DSM 6192</strain>
    </source>
</reference>
<dbReference type="HOGENOM" id="CLU_097950_0_0_12"/>
<dbReference type="AlphaFoldDB" id="E0RSF0"/>
<gene>
    <name evidence="1" type="ordered locus">STHERM_c09910</name>
</gene>
<protein>
    <recommendedName>
        <fullName evidence="3">Outer membrane protein beta-barrel domain-containing protein</fullName>
    </recommendedName>
</protein>
<evidence type="ECO:0000313" key="1">
    <source>
        <dbReference type="EMBL" id="ADN01937.1"/>
    </source>
</evidence>
<dbReference type="Proteomes" id="UP000001296">
    <property type="component" value="Chromosome"/>
</dbReference>
<accession>E0RSF0</accession>
<dbReference type="RefSeq" id="WP_013313778.1">
    <property type="nucleotide sequence ID" value="NC_014484.1"/>
</dbReference>
<sequence length="211" mass="23935">MKSRITRRVWAGLLFSLFILQWTGAQELPTKEPGARPRPTYGLGDQSLSLSAGVLLPLFFQFTEDFRTAPTNLSLGGTASLKWSGYLSDATRLGFDFGGMFAFSPNSRALYMVPFLFTFDYIVYAFPFEVPLHASVGPCFTQLEELFHIDPMLKIGATILWDYDPAWSFGMNLHYWWIMQLYTSNPDSPPPSHSAFGNFLEISLVAEYRIR</sequence>
<reference evidence="1 2" key="2">
    <citation type="journal article" date="2010" name="J. Bacteriol.">
        <title>Genome sequence of the polysaccharide-degrading, thermophilic anaerobe Spirochaeta thermophila DSM 6192.</title>
        <authorList>
            <person name="Angelov A."/>
            <person name="Liebl S."/>
            <person name="Ballschmiter M."/>
            <person name="Bomeke M."/>
            <person name="Lehmann R."/>
            <person name="Liesegang H."/>
            <person name="Daniel R."/>
            <person name="Liebl W."/>
        </authorList>
    </citation>
    <scope>NUCLEOTIDE SEQUENCE [LARGE SCALE GENOMIC DNA]</scope>
    <source>
        <strain evidence="2">ATCC 49972 / DSM 6192 / RI 19.B1</strain>
    </source>
</reference>